<proteinExistence type="predicted"/>
<sequence length="74" mass="8274">MRFVGILCPLRSLLDLQASLESQVVKDPQDLEVLRGDKEIEGIQPDQGILVSRDAGVCLVRKESQALMSRDHQE</sequence>
<dbReference type="Proteomes" id="UP000829447">
    <property type="component" value="Linkage Group LG16"/>
</dbReference>
<evidence type="ECO:0000313" key="1">
    <source>
        <dbReference type="EMBL" id="MCI4387405.1"/>
    </source>
</evidence>
<dbReference type="EMBL" id="CM040469">
    <property type="protein sequence ID" value="MCI4387405.1"/>
    <property type="molecule type" value="Genomic_DNA"/>
</dbReference>
<organism evidence="1 2">
    <name type="scientific">Pangasianodon gigas</name>
    <name type="common">Mekong giant catfish</name>
    <name type="synonym">Pangasius gigas</name>
    <dbReference type="NCBI Taxonomy" id="30993"/>
    <lineage>
        <taxon>Eukaryota</taxon>
        <taxon>Metazoa</taxon>
        <taxon>Chordata</taxon>
        <taxon>Craniata</taxon>
        <taxon>Vertebrata</taxon>
        <taxon>Euteleostomi</taxon>
        <taxon>Actinopterygii</taxon>
        <taxon>Neopterygii</taxon>
        <taxon>Teleostei</taxon>
        <taxon>Ostariophysi</taxon>
        <taxon>Siluriformes</taxon>
        <taxon>Pangasiidae</taxon>
        <taxon>Pangasianodon</taxon>
    </lineage>
</organism>
<reference evidence="1 2" key="1">
    <citation type="journal article" date="2022" name="bioRxiv">
        <title>An ancient truncated duplication of the anti-Mullerian hormone receptor type 2 gene is a potential conserved master sex determinant in the Pangasiidae catfish family.</title>
        <authorList>
            <person name="Wen M."/>
            <person name="Pan Q."/>
            <person name="Jouanno E."/>
            <person name="Montfort J."/>
            <person name="Zahm M."/>
            <person name="Cabau C."/>
            <person name="Klopp C."/>
            <person name="Iampietro C."/>
            <person name="Roques C."/>
            <person name="Bouchez O."/>
            <person name="Castinel A."/>
            <person name="Donnadieu C."/>
            <person name="Parrinello H."/>
            <person name="Poncet C."/>
            <person name="Belmonte E."/>
            <person name="Gautier V."/>
            <person name="Avarre J.-C."/>
            <person name="Dugue R."/>
            <person name="Gustiano R."/>
            <person name="Ha T.T.T."/>
            <person name="Campet M."/>
            <person name="Sriphairoj K."/>
            <person name="Ribolli J."/>
            <person name="de Almeida F.L."/>
            <person name="Desvignes T."/>
            <person name="Postlethwait J.H."/>
            <person name="Bucao C.F."/>
            <person name="Robinson-Rechavi M."/>
            <person name="Bobe J."/>
            <person name="Herpin A."/>
            <person name="Guiguen Y."/>
        </authorList>
    </citation>
    <scope>NUCLEOTIDE SEQUENCE [LARGE SCALE GENOMIC DNA]</scope>
    <source>
        <strain evidence="1">YG-Dec2019</strain>
    </source>
</reference>
<gene>
    <name evidence="1" type="ORF">PGIGA_G00073590</name>
</gene>
<name>A0ACC5XA30_PANGG</name>
<evidence type="ECO:0000313" key="2">
    <source>
        <dbReference type="Proteomes" id="UP000829447"/>
    </source>
</evidence>
<accession>A0ACC5XA30</accession>
<comment type="caution">
    <text evidence="1">The sequence shown here is derived from an EMBL/GenBank/DDBJ whole genome shotgun (WGS) entry which is preliminary data.</text>
</comment>
<keyword evidence="2" id="KW-1185">Reference proteome</keyword>
<protein>
    <submittedName>
        <fullName evidence="1">Uncharacterized protein</fullName>
    </submittedName>
</protein>